<dbReference type="AlphaFoldDB" id="A0AAV4MM84"/>
<sequence length="121" mass="13644">MHKNQIQIFCKTAGKSHRGIIHLPLRDIYSKILPLTDNLRTGDGGITKRRKEKKLKYDTQGELITEFEACRVHLSTLKAHCLPSVNPARLFDSQPSDVIPAFIFLLFSLCGCCFINCGGRK</sequence>
<feature type="transmembrane region" description="Helical" evidence="1">
    <location>
        <begin position="98"/>
        <end position="117"/>
    </location>
</feature>
<keyword evidence="1" id="KW-0472">Membrane</keyword>
<evidence type="ECO:0000313" key="2">
    <source>
        <dbReference type="EMBL" id="GIX73131.1"/>
    </source>
</evidence>
<dbReference type="Proteomes" id="UP001054945">
    <property type="component" value="Unassembled WGS sequence"/>
</dbReference>
<evidence type="ECO:0000313" key="3">
    <source>
        <dbReference type="Proteomes" id="UP001054945"/>
    </source>
</evidence>
<evidence type="ECO:0000256" key="1">
    <source>
        <dbReference type="SAM" id="Phobius"/>
    </source>
</evidence>
<organism evidence="2 3">
    <name type="scientific">Caerostris extrusa</name>
    <name type="common">Bark spider</name>
    <name type="synonym">Caerostris bankana</name>
    <dbReference type="NCBI Taxonomy" id="172846"/>
    <lineage>
        <taxon>Eukaryota</taxon>
        <taxon>Metazoa</taxon>
        <taxon>Ecdysozoa</taxon>
        <taxon>Arthropoda</taxon>
        <taxon>Chelicerata</taxon>
        <taxon>Arachnida</taxon>
        <taxon>Araneae</taxon>
        <taxon>Araneomorphae</taxon>
        <taxon>Entelegynae</taxon>
        <taxon>Araneoidea</taxon>
        <taxon>Araneidae</taxon>
        <taxon>Caerostris</taxon>
    </lineage>
</organism>
<comment type="caution">
    <text evidence="2">The sequence shown here is derived from an EMBL/GenBank/DDBJ whole genome shotgun (WGS) entry which is preliminary data.</text>
</comment>
<keyword evidence="3" id="KW-1185">Reference proteome</keyword>
<reference evidence="2 3" key="1">
    <citation type="submission" date="2021-06" db="EMBL/GenBank/DDBJ databases">
        <title>Caerostris extrusa draft genome.</title>
        <authorList>
            <person name="Kono N."/>
            <person name="Arakawa K."/>
        </authorList>
    </citation>
    <scope>NUCLEOTIDE SEQUENCE [LARGE SCALE GENOMIC DNA]</scope>
</reference>
<gene>
    <name evidence="2" type="ORF">CEXT_690511</name>
</gene>
<proteinExistence type="predicted"/>
<accession>A0AAV4MM84</accession>
<keyword evidence="1" id="KW-0812">Transmembrane</keyword>
<name>A0AAV4MM84_CAEEX</name>
<protein>
    <submittedName>
        <fullName evidence="2">Uncharacterized protein</fullName>
    </submittedName>
</protein>
<dbReference type="EMBL" id="BPLR01002376">
    <property type="protein sequence ID" value="GIX73131.1"/>
    <property type="molecule type" value="Genomic_DNA"/>
</dbReference>
<keyword evidence="1" id="KW-1133">Transmembrane helix</keyword>